<evidence type="ECO:0000313" key="4">
    <source>
        <dbReference type="Proteomes" id="UP001321018"/>
    </source>
</evidence>
<feature type="compositionally biased region" description="Low complexity" evidence="1">
    <location>
        <begin position="315"/>
        <end position="325"/>
    </location>
</feature>
<dbReference type="RefSeq" id="WP_338005422.1">
    <property type="nucleotide sequence ID" value="NZ_JAOPKA010000016.1"/>
</dbReference>
<evidence type="ECO:0000256" key="1">
    <source>
        <dbReference type="SAM" id="MobiDB-lite"/>
    </source>
</evidence>
<reference evidence="3" key="1">
    <citation type="submission" date="2022-09" db="EMBL/GenBank/DDBJ databases">
        <title>Enrichment on poylsaccharides allowed isolation of novel metabolic and taxonomic groups of Haloarchaea.</title>
        <authorList>
            <person name="Sorokin D.Y."/>
            <person name="Elcheninov A.G."/>
            <person name="Khizhniak T.V."/>
            <person name="Kolganova T.V."/>
            <person name="Kublanov I.V."/>
        </authorList>
    </citation>
    <scope>NUCLEOTIDE SEQUENCE</scope>
    <source>
        <strain evidence="3">AArc-xg1-1</strain>
    </source>
</reference>
<protein>
    <submittedName>
        <fullName evidence="3">DUF58 domain-containing protein</fullName>
    </submittedName>
</protein>
<accession>A0AAP2Z1P7</accession>
<dbReference type="EMBL" id="JAOPKA010000016">
    <property type="protein sequence ID" value="MCU4743606.1"/>
    <property type="molecule type" value="Genomic_DNA"/>
</dbReference>
<dbReference type="Proteomes" id="UP001321018">
    <property type="component" value="Unassembled WGS sequence"/>
</dbReference>
<organism evidence="3 4">
    <name type="scientific">Natronoglomus mannanivorans</name>
    <dbReference type="NCBI Taxonomy" id="2979990"/>
    <lineage>
        <taxon>Archaea</taxon>
        <taxon>Methanobacteriati</taxon>
        <taxon>Methanobacteriota</taxon>
        <taxon>Stenosarchaea group</taxon>
        <taxon>Halobacteria</taxon>
        <taxon>Halobacteriales</taxon>
        <taxon>Natrialbaceae</taxon>
        <taxon>Natronoglomus</taxon>
    </lineage>
</organism>
<dbReference type="InterPro" id="IPR002881">
    <property type="entry name" value="DUF58"/>
</dbReference>
<evidence type="ECO:0000313" key="3">
    <source>
        <dbReference type="EMBL" id="MCU4743606.1"/>
    </source>
</evidence>
<dbReference type="Pfam" id="PF01882">
    <property type="entry name" value="DUF58"/>
    <property type="match status" value="1"/>
</dbReference>
<comment type="caution">
    <text evidence="3">The sequence shown here is derived from an EMBL/GenBank/DDBJ whole genome shotgun (WGS) entry which is preliminary data.</text>
</comment>
<feature type="region of interest" description="Disordered" evidence="1">
    <location>
        <begin position="311"/>
        <end position="346"/>
    </location>
</feature>
<dbReference type="AlphaFoldDB" id="A0AAP2Z1P7"/>
<sequence>MRPTRRLWAILSLVPVLALSAVVLSRPSVLFGAAMVGTWALVRQARFLATARRTARELAVHREPERWTLRTGESTSITIAGSLERPVPLAISFSPGLPTAATTDDEIEPDLTLEPGETQVTATATVDWPVAGRHQFRPVTVRVTDGWFRTSFPTGSSPAVTVQPRTPQNVHVGAGGDQAVSPYGEHTGGQIGSGIEPAELREYLPGDTMDQIDWKATARQGTTYVRDTQSETDRQTMLVVDARSTLAAGTPGETKLDYAREVALTTVDAARELADPLGLVIVDDDGIRSQFDPTASTAGYATIRRRVFDLETDDSSPTSRSGSGSLAHRTPVRLGDASRGQGFPLAGDDPFSATLRPYLEFQTSGDTRVQTNSLAQAVGTTITNRDRRVFAVVVTDDEHRTDLLETVRHLRSRNNDVLVLLTPTVLYERGGLGDLERAYERYVEFEDFRRTLSRIDRVHALEVGPGDRLDSVLSVGRERGVRQ</sequence>
<dbReference type="PANTHER" id="PTHR33608:SF6">
    <property type="entry name" value="BLL2464 PROTEIN"/>
    <property type="match status" value="1"/>
</dbReference>
<feature type="domain" description="DUF58" evidence="2">
    <location>
        <begin position="199"/>
        <end position="320"/>
    </location>
</feature>
<dbReference type="PANTHER" id="PTHR33608">
    <property type="entry name" value="BLL2464 PROTEIN"/>
    <property type="match status" value="1"/>
</dbReference>
<gene>
    <name evidence="3" type="ORF">OB960_19670</name>
</gene>
<proteinExistence type="predicted"/>
<name>A0AAP2Z1P7_9EURY</name>
<evidence type="ECO:0000259" key="2">
    <source>
        <dbReference type="Pfam" id="PF01882"/>
    </source>
</evidence>